<dbReference type="OrthoDB" id="421226at2759"/>
<evidence type="ECO:0000313" key="1">
    <source>
        <dbReference type="EMBL" id="CAH0111672.1"/>
    </source>
</evidence>
<organism evidence="1 2">
    <name type="scientific">Daphnia galeata</name>
    <dbReference type="NCBI Taxonomy" id="27404"/>
    <lineage>
        <taxon>Eukaryota</taxon>
        <taxon>Metazoa</taxon>
        <taxon>Ecdysozoa</taxon>
        <taxon>Arthropoda</taxon>
        <taxon>Crustacea</taxon>
        <taxon>Branchiopoda</taxon>
        <taxon>Diplostraca</taxon>
        <taxon>Cladocera</taxon>
        <taxon>Anomopoda</taxon>
        <taxon>Daphniidae</taxon>
        <taxon>Daphnia</taxon>
    </lineage>
</organism>
<proteinExistence type="predicted"/>
<dbReference type="GO" id="GO:0019005">
    <property type="term" value="C:SCF ubiquitin ligase complex"/>
    <property type="evidence" value="ECO:0007669"/>
    <property type="project" value="TreeGrafter"/>
</dbReference>
<sequence>MPQIVSVKSLLESCLNYITVNLNEWCIPKHDFEEIAPSVLNPIEQLPCEILDLIIELLQGKGQITKQAFETLITSQLSNLDLSFREKKETLHLLNLASIKCIQLKTLRLCYHRRKLDEFIDFFRKFDKLQVLDISSTAAEDICLQTLGAYCKDLKELNITNCREVTDVGLLGLCCGVDSLGKENETLGKCKAICNLFTLGTRITEKGIKKALLNLPVLKVWDVVSIQLLVNIHQYDFFNNRELNIPKYSLAQLEINENKCIPFRSGCLKIIGSICPSVVKLKIGPNKGLNDKDLLSLLSFKNISFLDICGFTEDSDLKITFDNGIAPVLKILGRSLQSLFLSCVHGVNIWVIIELCPNLRSLHLDENFNYSKSSQAKNGKAKIFTQLEKLCLKDGSHSIPPENLVLLLLSPLLKFIEIHFCLGFTDTVIQKTANHHEFRNLEYLKLVCCNSVSERGINVLMTDRNPIKKIVLNYCDKITEENVTLFVKKANDKNWALSILFNHD</sequence>
<dbReference type="InterPro" id="IPR006553">
    <property type="entry name" value="Leu-rich_rpt_Cys-con_subtyp"/>
</dbReference>
<dbReference type="AlphaFoldDB" id="A0A8J2WBH9"/>
<dbReference type="PANTHER" id="PTHR13318">
    <property type="entry name" value="PARTNER OF PAIRED, ISOFORM B-RELATED"/>
    <property type="match status" value="1"/>
</dbReference>
<dbReference type="SMART" id="SM00367">
    <property type="entry name" value="LRR_CC"/>
    <property type="match status" value="2"/>
</dbReference>
<dbReference type="SUPFAM" id="SSF52047">
    <property type="entry name" value="RNI-like"/>
    <property type="match status" value="2"/>
</dbReference>
<dbReference type="InterPro" id="IPR032675">
    <property type="entry name" value="LRR_dom_sf"/>
</dbReference>
<name>A0A8J2WBH9_9CRUS</name>
<comment type="caution">
    <text evidence="1">The sequence shown here is derived from an EMBL/GenBank/DDBJ whole genome shotgun (WGS) entry which is preliminary data.</text>
</comment>
<protein>
    <recommendedName>
        <fullName evidence="3">EOG090X05GA</fullName>
    </recommendedName>
</protein>
<dbReference type="Gene3D" id="3.80.10.10">
    <property type="entry name" value="Ribonuclease Inhibitor"/>
    <property type="match status" value="2"/>
</dbReference>
<dbReference type="GO" id="GO:0031146">
    <property type="term" value="P:SCF-dependent proteasomal ubiquitin-dependent protein catabolic process"/>
    <property type="evidence" value="ECO:0007669"/>
    <property type="project" value="TreeGrafter"/>
</dbReference>
<reference evidence="1" key="1">
    <citation type="submission" date="2021-11" db="EMBL/GenBank/DDBJ databases">
        <authorList>
            <person name="Schell T."/>
        </authorList>
    </citation>
    <scope>NUCLEOTIDE SEQUENCE</scope>
    <source>
        <strain evidence="1">M5</strain>
    </source>
</reference>
<dbReference type="Proteomes" id="UP000789390">
    <property type="component" value="Unassembled WGS sequence"/>
</dbReference>
<dbReference type="EMBL" id="CAKKLH010000315">
    <property type="protein sequence ID" value="CAH0111672.1"/>
    <property type="molecule type" value="Genomic_DNA"/>
</dbReference>
<accession>A0A8J2WBH9</accession>
<evidence type="ECO:0008006" key="3">
    <source>
        <dbReference type="Google" id="ProtNLM"/>
    </source>
</evidence>
<evidence type="ECO:0000313" key="2">
    <source>
        <dbReference type="Proteomes" id="UP000789390"/>
    </source>
</evidence>
<keyword evidence="2" id="KW-1185">Reference proteome</keyword>
<gene>
    <name evidence="1" type="ORF">DGAL_LOCUS15322</name>
</gene>
<dbReference type="PANTHER" id="PTHR13318:SF247">
    <property type="entry name" value="GH16156P"/>
    <property type="match status" value="1"/>
</dbReference>